<evidence type="ECO:0000259" key="3">
    <source>
        <dbReference type="Pfam" id="PF13439"/>
    </source>
</evidence>
<keyword evidence="2" id="KW-0808">Transferase</keyword>
<name>A0ABT4AIZ5_9BACT</name>
<dbReference type="CDD" id="cd03801">
    <property type="entry name" value="GT4_PimA-like"/>
    <property type="match status" value="1"/>
</dbReference>
<dbReference type="Gene3D" id="3.40.50.2000">
    <property type="entry name" value="Glycogen Phosphorylase B"/>
    <property type="match status" value="2"/>
</dbReference>
<comment type="caution">
    <text evidence="4">The sequence shown here is derived from an EMBL/GenBank/DDBJ whole genome shotgun (WGS) entry which is preliminary data.</text>
</comment>
<dbReference type="Pfam" id="PF13439">
    <property type="entry name" value="Glyco_transf_4"/>
    <property type="match status" value="1"/>
</dbReference>
<dbReference type="SUPFAM" id="SSF53756">
    <property type="entry name" value="UDP-Glycosyltransferase/glycogen phosphorylase"/>
    <property type="match status" value="1"/>
</dbReference>
<evidence type="ECO:0000256" key="1">
    <source>
        <dbReference type="ARBA" id="ARBA00022676"/>
    </source>
</evidence>
<dbReference type="Pfam" id="PF13692">
    <property type="entry name" value="Glyco_trans_1_4"/>
    <property type="match status" value="1"/>
</dbReference>
<keyword evidence="5" id="KW-1185">Reference proteome</keyword>
<reference evidence="4 5" key="1">
    <citation type="submission" date="2022-11" db="EMBL/GenBank/DDBJ databases">
        <title>Minimal conservation of predation-associated metabolite biosynthetic gene clusters underscores biosynthetic potential of Myxococcota including descriptions for ten novel species: Archangium lansinium sp. nov., Myxococcus landrumus sp. nov., Nannocystis bai.</title>
        <authorList>
            <person name="Ahearne A."/>
            <person name="Stevens C."/>
            <person name="Phillips K."/>
        </authorList>
    </citation>
    <scope>NUCLEOTIDE SEQUENCE [LARGE SCALE GENOMIC DNA]</scope>
    <source>
        <strain evidence="4 5">MIWBW</strain>
    </source>
</reference>
<organism evidence="4 5">
    <name type="scientific">Archangium lansingense</name>
    <dbReference type="NCBI Taxonomy" id="2995310"/>
    <lineage>
        <taxon>Bacteria</taxon>
        <taxon>Pseudomonadati</taxon>
        <taxon>Myxococcota</taxon>
        <taxon>Myxococcia</taxon>
        <taxon>Myxococcales</taxon>
        <taxon>Cystobacterineae</taxon>
        <taxon>Archangiaceae</taxon>
        <taxon>Archangium</taxon>
    </lineage>
</organism>
<gene>
    <name evidence="4" type="ORF">OV287_45145</name>
</gene>
<dbReference type="PANTHER" id="PTHR12526">
    <property type="entry name" value="GLYCOSYLTRANSFERASE"/>
    <property type="match status" value="1"/>
</dbReference>
<dbReference type="EMBL" id="JAPNKA010000001">
    <property type="protein sequence ID" value="MCY1081661.1"/>
    <property type="molecule type" value="Genomic_DNA"/>
</dbReference>
<feature type="domain" description="Glycosyltransferase subfamily 4-like N-terminal" evidence="3">
    <location>
        <begin position="10"/>
        <end position="170"/>
    </location>
</feature>
<evidence type="ECO:0000313" key="4">
    <source>
        <dbReference type="EMBL" id="MCY1081661.1"/>
    </source>
</evidence>
<evidence type="ECO:0000256" key="2">
    <source>
        <dbReference type="ARBA" id="ARBA00022679"/>
    </source>
</evidence>
<keyword evidence="1" id="KW-0328">Glycosyltransferase</keyword>
<sequence length="367" mass="40648">MTTRTTGHVWTYALELSRALGRRGVEVTLAVQGPPLTAVQWAQVHRVPGLTVEQSTWRVEGPEDAWEDVAAAGEWLLELESRVQPDAVHLNGYCHGALPWRHRPLVVAHSCPLSWWEAVKGEPALARDLRYRWEVTRGLRAAGHVVAPTSELLASLVRHYGPLRSSGVIPHARHHQDFPPGPVREPIILATGRLWDEARNLEVLETVAPRLDWPVFVAGESQHPNGGEVRARYVRTLGWLSHAELARHMGRASIYVLPARYEPFGMAALEAALAGCALVLGDIPSLREVWEDAAVFVPPDDTDMLTRALRRLVSEPVLCSRMSTLARTRALEFSPERMADAYLAVYADLDRASGVVPPVQPQLARAT</sequence>
<dbReference type="RefSeq" id="WP_267542551.1">
    <property type="nucleotide sequence ID" value="NZ_JAPNKA010000001.1"/>
</dbReference>
<accession>A0ABT4AIZ5</accession>
<proteinExistence type="predicted"/>
<evidence type="ECO:0000313" key="5">
    <source>
        <dbReference type="Proteomes" id="UP001207654"/>
    </source>
</evidence>
<protein>
    <submittedName>
        <fullName evidence="4">Glycosyltransferase family 4 protein</fullName>
    </submittedName>
</protein>
<dbReference type="PANTHER" id="PTHR12526:SF510">
    <property type="entry name" value="D-INOSITOL 3-PHOSPHATE GLYCOSYLTRANSFERASE"/>
    <property type="match status" value="1"/>
</dbReference>
<dbReference type="InterPro" id="IPR028098">
    <property type="entry name" value="Glyco_trans_4-like_N"/>
</dbReference>
<dbReference type="Proteomes" id="UP001207654">
    <property type="component" value="Unassembled WGS sequence"/>
</dbReference>